<dbReference type="GO" id="GO:0005768">
    <property type="term" value="C:endosome"/>
    <property type="evidence" value="ECO:0007669"/>
    <property type="project" value="TreeGrafter"/>
</dbReference>
<proteinExistence type="predicted"/>
<accession>A0A8H6FW78</accession>
<dbReference type="RefSeq" id="XP_037165267.1">
    <property type="nucleotide sequence ID" value="XM_037308007.1"/>
</dbReference>
<evidence type="ECO:0000313" key="5">
    <source>
        <dbReference type="EMBL" id="KAF6235900.1"/>
    </source>
</evidence>
<dbReference type="GO" id="GO:0008270">
    <property type="term" value="F:zinc ion binding"/>
    <property type="evidence" value="ECO:0007669"/>
    <property type="project" value="UniProtKB-KW"/>
</dbReference>
<comment type="subcellular location">
    <subcellularLocation>
        <location evidence="3">Cytoplasm</location>
    </subcellularLocation>
</comment>
<dbReference type="OrthoDB" id="10266696at2759"/>
<dbReference type="PANTHER" id="PTHR23180">
    <property type="entry name" value="CENTAURIN/ARF"/>
    <property type="match status" value="1"/>
</dbReference>
<feature type="compositionally biased region" description="Polar residues" evidence="4">
    <location>
        <begin position="108"/>
        <end position="120"/>
    </location>
</feature>
<dbReference type="InterPro" id="IPR045258">
    <property type="entry name" value="ACAP1/2/3-like"/>
</dbReference>
<sequence>MVWEATLDPNQKPSAQATREQRLRFITAKYADRAYINPIGSNAQSRYSTSDETLLASVKKNDIQGVLYALALRANPNATDRSRNTHSIFLALAAADPAAPAGSALPTPVTSPNAKTPSGSQKTIVAFPVAELLVQNGAIIPSTLPAFPLSPNAQLYIDQKAGKGVDTLTALPNINRNSGVGPTAIEGGKDSQAKLQKRGSVGGRLAVRPGQ</sequence>
<keyword evidence="6" id="KW-1185">Reference proteome</keyword>
<keyword evidence="3" id="KW-0963">Cytoplasm</keyword>
<comment type="function">
    <text evidence="3">GTPase-activating protein for the ADP ribosylation factor family.</text>
</comment>
<reference evidence="5 6" key="1">
    <citation type="journal article" date="2020" name="Genomics">
        <title>Complete, high-quality genomes from long-read metagenomic sequencing of two wolf lichen thalli reveals enigmatic genome architecture.</title>
        <authorList>
            <person name="McKenzie S.K."/>
            <person name="Walston R.F."/>
            <person name="Allen J.L."/>
        </authorList>
    </citation>
    <scope>NUCLEOTIDE SEQUENCE [LARGE SCALE GENOMIC DNA]</scope>
    <source>
        <strain evidence="5">WasteWater2</strain>
    </source>
</reference>
<dbReference type="PANTHER" id="PTHR23180:SF160">
    <property type="entry name" value="ADP-RIBOSYLATION FACTOR GTPASE-ACTIVATING PROTEIN EFFECTOR PROTEIN 1"/>
    <property type="match status" value="1"/>
</dbReference>
<keyword evidence="3" id="KW-0343">GTPase activation</keyword>
<keyword evidence="3" id="KW-0677">Repeat</keyword>
<organism evidence="5 6">
    <name type="scientific">Letharia columbiana</name>
    <dbReference type="NCBI Taxonomy" id="112416"/>
    <lineage>
        <taxon>Eukaryota</taxon>
        <taxon>Fungi</taxon>
        <taxon>Dikarya</taxon>
        <taxon>Ascomycota</taxon>
        <taxon>Pezizomycotina</taxon>
        <taxon>Lecanoromycetes</taxon>
        <taxon>OSLEUM clade</taxon>
        <taxon>Lecanoromycetidae</taxon>
        <taxon>Lecanorales</taxon>
        <taxon>Lecanorineae</taxon>
        <taxon>Parmeliaceae</taxon>
        <taxon>Letharia</taxon>
    </lineage>
</organism>
<feature type="region of interest" description="Disordered" evidence="4">
    <location>
        <begin position="179"/>
        <end position="211"/>
    </location>
</feature>
<keyword evidence="3" id="KW-0863">Zinc-finger</keyword>
<feature type="region of interest" description="Disordered" evidence="4">
    <location>
        <begin position="101"/>
        <end position="120"/>
    </location>
</feature>
<protein>
    <recommendedName>
        <fullName evidence="3">ADP-ribosylation factor GTPase-activating protein</fullName>
    </recommendedName>
</protein>
<comment type="caution">
    <text evidence="5">The sequence shown here is derived from an EMBL/GenBank/DDBJ whole genome shotgun (WGS) entry which is preliminary data.</text>
</comment>
<dbReference type="EMBL" id="JACCJC010000022">
    <property type="protein sequence ID" value="KAF6235900.1"/>
    <property type="molecule type" value="Genomic_DNA"/>
</dbReference>
<keyword evidence="1 3" id="KW-0479">Metal-binding</keyword>
<dbReference type="AlphaFoldDB" id="A0A8H6FW78"/>
<evidence type="ECO:0000256" key="1">
    <source>
        <dbReference type="ARBA" id="ARBA00022723"/>
    </source>
</evidence>
<keyword evidence="3" id="KW-0040">ANK repeat</keyword>
<evidence type="ECO:0000256" key="4">
    <source>
        <dbReference type="SAM" id="MobiDB-lite"/>
    </source>
</evidence>
<evidence type="ECO:0000256" key="3">
    <source>
        <dbReference type="RuleBase" id="RU369028"/>
    </source>
</evidence>
<dbReference type="GO" id="GO:0005802">
    <property type="term" value="C:trans-Golgi network"/>
    <property type="evidence" value="ECO:0007669"/>
    <property type="project" value="TreeGrafter"/>
</dbReference>
<name>A0A8H6FW78_9LECA</name>
<dbReference type="GO" id="GO:0005096">
    <property type="term" value="F:GTPase activator activity"/>
    <property type="evidence" value="ECO:0007669"/>
    <property type="project" value="UniProtKB-KW"/>
</dbReference>
<dbReference type="GO" id="GO:0006891">
    <property type="term" value="P:intra-Golgi vesicle-mediated transport"/>
    <property type="evidence" value="ECO:0007669"/>
    <property type="project" value="TreeGrafter"/>
</dbReference>
<gene>
    <name evidence="5" type="ORF">HO173_006096</name>
</gene>
<keyword evidence="2 3" id="KW-0862">Zinc</keyword>
<evidence type="ECO:0000313" key="6">
    <source>
        <dbReference type="Proteomes" id="UP000578531"/>
    </source>
</evidence>
<dbReference type="Proteomes" id="UP000578531">
    <property type="component" value="Unassembled WGS sequence"/>
</dbReference>
<evidence type="ECO:0000256" key="2">
    <source>
        <dbReference type="ARBA" id="ARBA00022833"/>
    </source>
</evidence>
<dbReference type="GeneID" id="59287757"/>